<dbReference type="Pfam" id="PF00334">
    <property type="entry name" value="NDK"/>
    <property type="match status" value="1"/>
</dbReference>
<feature type="domain" description="Nucleoside diphosphate kinase-like" evidence="3">
    <location>
        <begin position="48"/>
        <end position="193"/>
    </location>
</feature>
<dbReference type="EMBL" id="WMBB01000007">
    <property type="protein sequence ID" value="MTE14556.1"/>
    <property type="molecule type" value="Genomic_DNA"/>
</dbReference>
<dbReference type="InterPro" id="IPR036850">
    <property type="entry name" value="NDK-like_dom_sf"/>
</dbReference>
<accession>A0A6I3L1U3</accession>
<comment type="caution">
    <text evidence="4">The sequence shown here is derived from an EMBL/GenBank/DDBJ whole genome shotgun (WGS) entry which is preliminary data.</text>
</comment>
<evidence type="ECO:0000256" key="2">
    <source>
        <dbReference type="RuleBase" id="RU004011"/>
    </source>
</evidence>
<dbReference type="InterPro" id="IPR001564">
    <property type="entry name" value="Nucleoside_diP_kinase"/>
</dbReference>
<gene>
    <name evidence="4" type="ORF">GLP40_17530</name>
</gene>
<dbReference type="GO" id="GO:0004550">
    <property type="term" value="F:nucleoside diphosphate kinase activity"/>
    <property type="evidence" value="ECO:0007669"/>
    <property type="project" value="InterPro"/>
</dbReference>
<proteinExistence type="inferred from homology"/>
<dbReference type="PROSITE" id="PS51374">
    <property type="entry name" value="NDPK_LIKE"/>
    <property type="match status" value="1"/>
</dbReference>
<organism evidence="4 5">
    <name type="scientific">Nocardia aurantiaca</name>
    <dbReference type="NCBI Taxonomy" id="2675850"/>
    <lineage>
        <taxon>Bacteria</taxon>
        <taxon>Bacillati</taxon>
        <taxon>Actinomycetota</taxon>
        <taxon>Actinomycetes</taxon>
        <taxon>Mycobacteriales</taxon>
        <taxon>Nocardiaceae</taxon>
        <taxon>Nocardia</taxon>
    </lineage>
</organism>
<keyword evidence="4" id="KW-0418">Kinase</keyword>
<sequence>MTDGTLRTLLDASTPDKAKVDAYLTDTYVLETVEQAERLGIDPGAFAREHSLLLLKPDAIVARAVEPTLMWLADNDFQVVDARRVVVDRHVARALWYFAWNIASPERRRLADLLVGISDVLVLVVRGPVDDLPTPVRLTAAKGATDPRKRQPGELRYLLGRHNYLLNLVHSPDDPADVLRELAIYFDEATRAQVLARALEVRDRTDTAAALARDLYDDAPARSFERDDAVARLCAELDSEAMKSLDRRMSTAEPGSDAAQAALLDVAWATGRELDPWSLIVLGSHLLPMRTGTGSQTLRPVSATDWLEARP</sequence>
<dbReference type="SMART" id="SM00562">
    <property type="entry name" value="NDK"/>
    <property type="match status" value="1"/>
</dbReference>
<keyword evidence="4" id="KW-0808">Transferase</keyword>
<name>A0A6I3L1U3_9NOCA</name>
<dbReference type="Gene3D" id="3.30.70.141">
    <property type="entry name" value="Nucleoside diphosphate kinase-like domain"/>
    <property type="match status" value="1"/>
</dbReference>
<dbReference type="GO" id="GO:0006183">
    <property type="term" value="P:GTP biosynthetic process"/>
    <property type="evidence" value="ECO:0007669"/>
    <property type="project" value="InterPro"/>
</dbReference>
<dbReference type="Proteomes" id="UP000432464">
    <property type="component" value="Unassembled WGS sequence"/>
</dbReference>
<protein>
    <submittedName>
        <fullName evidence="4">Nucleoside-diphosphate kinase</fullName>
    </submittedName>
</protein>
<dbReference type="PRINTS" id="PR01243">
    <property type="entry name" value="NUCDPKINASE"/>
</dbReference>
<dbReference type="RefSeq" id="WP_154788961.1">
    <property type="nucleotide sequence ID" value="NZ_WMBB01000007.1"/>
</dbReference>
<comment type="caution">
    <text evidence="1">Lacks conserved residue(s) required for the propagation of feature annotation.</text>
</comment>
<dbReference type="GO" id="GO:0006241">
    <property type="term" value="P:CTP biosynthetic process"/>
    <property type="evidence" value="ECO:0007669"/>
    <property type="project" value="InterPro"/>
</dbReference>
<evidence type="ECO:0000259" key="3">
    <source>
        <dbReference type="SMART" id="SM00562"/>
    </source>
</evidence>
<dbReference type="InterPro" id="IPR034907">
    <property type="entry name" value="NDK-like_dom"/>
</dbReference>
<evidence type="ECO:0000313" key="4">
    <source>
        <dbReference type="EMBL" id="MTE14556.1"/>
    </source>
</evidence>
<comment type="similarity">
    <text evidence="1 2">Belongs to the NDK family.</text>
</comment>
<keyword evidence="5" id="KW-1185">Reference proteome</keyword>
<evidence type="ECO:0000256" key="1">
    <source>
        <dbReference type="PROSITE-ProRule" id="PRU00706"/>
    </source>
</evidence>
<reference evidence="4 5" key="1">
    <citation type="submission" date="2019-11" db="EMBL/GenBank/DDBJ databases">
        <title>Nocardia sp. nov. CT2-14 isolated from soil.</title>
        <authorList>
            <person name="Kanchanasin P."/>
            <person name="Tanasupawat S."/>
            <person name="Yuki M."/>
            <person name="Kudo T."/>
        </authorList>
    </citation>
    <scope>NUCLEOTIDE SEQUENCE [LARGE SCALE GENOMIC DNA]</scope>
    <source>
        <strain evidence="4 5">CT2-14</strain>
    </source>
</reference>
<dbReference type="AlphaFoldDB" id="A0A6I3L1U3"/>
<evidence type="ECO:0000313" key="5">
    <source>
        <dbReference type="Proteomes" id="UP000432464"/>
    </source>
</evidence>
<dbReference type="GO" id="GO:0006228">
    <property type="term" value="P:UTP biosynthetic process"/>
    <property type="evidence" value="ECO:0007669"/>
    <property type="project" value="InterPro"/>
</dbReference>
<dbReference type="SUPFAM" id="SSF54919">
    <property type="entry name" value="Nucleoside diphosphate kinase, NDK"/>
    <property type="match status" value="1"/>
</dbReference>